<dbReference type="Proteomes" id="UP000183653">
    <property type="component" value="Chromosome I"/>
</dbReference>
<dbReference type="AlphaFoldDB" id="A0A1H2F9R3"/>
<dbReference type="EMBL" id="LT629782">
    <property type="protein sequence ID" value="SDU03718.1"/>
    <property type="molecule type" value="Genomic_DNA"/>
</dbReference>
<organism evidence="1 2">
    <name type="scientific">Pseudomonas orientalis</name>
    <dbReference type="NCBI Taxonomy" id="76758"/>
    <lineage>
        <taxon>Bacteria</taxon>
        <taxon>Pseudomonadati</taxon>
        <taxon>Pseudomonadota</taxon>
        <taxon>Gammaproteobacteria</taxon>
        <taxon>Pseudomonadales</taxon>
        <taxon>Pseudomonadaceae</taxon>
        <taxon>Pseudomonas</taxon>
    </lineage>
</organism>
<name>A0A1H2F9R3_9PSED</name>
<evidence type="ECO:0000313" key="2">
    <source>
        <dbReference type="Proteomes" id="UP000183653"/>
    </source>
</evidence>
<protein>
    <submittedName>
        <fullName evidence="1">Uncharacterized protein</fullName>
    </submittedName>
</protein>
<sequence length="102" mass="11297">MVYLRDLYAFDSQHIHQSNHWQSYQTGGIRPVSALEQAHTQPLGLEAACAVIGLLDPQITLDAFSVQFAHVHREGNAVDLAVPRLVAEKLALYMGFQGPSLR</sequence>
<gene>
    <name evidence="1" type="ORF">SAMN04490197_2234</name>
</gene>
<keyword evidence="2" id="KW-1185">Reference proteome</keyword>
<proteinExistence type="predicted"/>
<reference evidence="1 2" key="1">
    <citation type="submission" date="2016-10" db="EMBL/GenBank/DDBJ databases">
        <authorList>
            <person name="Varghese N."/>
            <person name="Submissions S."/>
        </authorList>
    </citation>
    <scope>NUCLEOTIDE SEQUENCE [LARGE SCALE GENOMIC DNA]</scope>
    <source>
        <strain evidence="1 2">BS2775</strain>
    </source>
</reference>
<accession>A0A1H2F9R3</accession>
<evidence type="ECO:0000313" key="1">
    <source>
        <dbReference type="EMBL" id="SDU03718.1"/>
    </source>
</evidence>